<keyword evidence="2" id="KW-1185">Reference proteome</keyword>
<evidence type="ECO:0000313" key="1">
    <source>
        <dbReference type="EMBL" id="NRF70275.1"/>
    </source>
</evidence>
<organism evidence="1 2">
    <name type="scientific">Pseudaquabacterium terrae</name>
    <dbReference type="NCBI Taxonomy" id="2732868"/>
    <lineage>
        <taxon>Bacteria</taxon>
        <taxon>Pseudomonadati</taxon>
        <taxon>Pseudomonadota</taxon>
        <taxon>Betaproteobacteria</taxon>
        <taxon>Burkholderiales</taxon>
        <taxon>Sphaerotilaceae</taxon>
        <taxon>Pseudaquabacterium</taxon>
    </lineage>
</organism>
<dbReference type="SUPFAM" id="SSF110857">
    <property type="entry name" value="Gamma-glutamyl cyclotransferase-like"/>
    <property type="match status" value="1"/>
</dbReference>
<dbReference type="RefSeq" id="WP_173128991.1">
    <property type="nucleotide sequence ID" value="NZ_JABRWJ010000008.1"/>
</dbReference>
<reference evidence="1 2" key="1">
    <citation type="submission" date="2020-05" db="EMBL/GenBank/DDBJ databases">
        <title>Aquincola sp. isolate from soil.</title>
        <authorList>
            <person name="Han J."/>
            <person name="Kim D.-U."/>
        </authorList>
    </citation>
    <scope>NUCLEOTIDE SEQUENCE [LARGE SCALE GENOMIC DNA]</scope>
    <source>
        <strain evidence="1 2">S2</strain>
    </source>
</reference>
<dbReference type="CDD" id="cd06661">
    <property type="entry name" value="GGCT_like"/>
    <property type="match status" value="1"/>
</dbReference>
<proteinExistence type="predicted"/>
<dbReference type="Proteomes" id="UP000737171">
    <property type="component" value="Unassembled WGS sequence"/>
</dbReference>
<evidence type="ECO:0000313" key="2">
    <source>
        <dbReference type="Proteomes" id="UP000737171"/>
    </source>
</evidence>
<name>A0ABX2ENJ7_9BURK</name>
<gene>
    <name evidence="1" type="ORF">HLB44_25020</name>
</gene>
<dbReference type="InterPro" id="IPR036568">
    <property type="entry name" value="GGCT-like_sf"/>
</dbReference>
<dbReference type="EMBL" id="JABRWJ010000008">
    <property type="protein sequence ID" value="NRF70275.1"/>
    <property type="molecule type" value="Genomic_DNA"/>
</dbReference>
<accession>A0ABX2ENJ7</accession>
<protein>
    <submittedName>
        <fullName evidence="1">Gamma-glutamylcyclotransferase</fullName>
    </submittedName>
</protein>
<comment type="caution">
    <text evidence="1">The sequence shown here is derived from an EMBL/GenBank/DDBJ whole genome shotgun (WGS) entry which is preliminary data.</text>
</comment>
<dbReference type="Gene3D" id="3.10.490.10">
    <property type="entry name" value="Gamma-glutamyl cyclotransferase-like"/>
    <property type="match status" value="1"/>
</dbReference>
<dbReference type="InterPro" id="IPR013024">
    <property type="entry name" value="GGCT-like"/>
</dbReference>
<sequence length="149" mass="16553">MQSPTTPRRINVFFYGSFIRPDVMARGGLQPETVDVARLSGFDIRIDPHASISRSDRHAIYGILVQATHEELNRLYGRDGVGVFLPEAVIVETAGRRLQPAICYISPAHGGQPADIDYLDRLLAAAADYGFPQWYRDHLASFRTPAAAR</sequence>